<keyword evidence="9" id="KW-1185">Reference proteome</keyword>
<evidence type="ECO:0000256" key="4">
    <source>
        <dbReference type="ARBA" id="ARBA00022801"/>
    </source>
</evidence>
<proteinExistence type="inferred from homology"/>
<dbReference type="EC" id="3.2.1.4" evidence="3"/>
<dbReference type="InterPro" id="IPR008928">
    <property type="entry name" value="6-hairpin_glycosidase_sf"/>
</dbReference>
<evidence type="ECO:0000256" key="2">
    <source>
        <dbReference type="ARBA" id="ARBA00009209"/>
    </source>
</evidence>
<keyword evidence="5" id="KW-0136">Cellulose degradation</keyword>
<comment type="catalytic activity">
    <reaction evidence="1">
        <text>Endohydrolysis of (1-&gt;4)-beta-D-glucosidic linkages in cellulose, lichenin and cereal beta-D-glucans.</text>
        <dbReference type="EC" id="3.2.1.4"/>
    </reaction>
</comment>
<keyword evidence="7" id="KW-0624">Polysaccharide degradation</keyword>
<comment type="caution">
    <text evidence="8">The sequence shown here is derived from an EMBL/GenBank/DDBJ whole genome shotgun (WGS) entry which is preliminary data.</text>
</comment>
<dbReference type="Proteomes" id="UP001565200">
    <property type="component" value="Unassembled WGS sequence"/>
</dbReference>
<dbReference type="PRINTS" id="PR00735">
    <property type="entry name" value="GLHYDRLASE8"/>
</dbReference>
<dbReference type="GO" id="GO:0016787">
    <property type="term" value="F:hydrolase activity"/>
    <property type="evidence" value="ECO:0007669"/>
    <property type="project" value="UniProtKB-KW"/>
</dbReference>
<protein>
    <recommendedName>
        <fullName evidence="3">cellulase</fullName>
        <ecNumber evidence="3">3.2.1.4</ecNumber>
    </recommendedName>
</protein>
<evidence type="ECO:0000256" key="6">
    <source>
        <dbReference type="ARBA" id="ARBA00023295"/>
    </source>
</evidence>
<keyword evidence="7" id="KW-0119">Carbohydrate metabolism</keyword>
<comment type="similarity">
    <text evidence="2">Belongs to the glycosyl hydrolase 8 (cellulase D) family.</text>
</comment>
<dbReference type="SUPFAM" id="SSF48208">
    <property type="entry name" value="Six-hairpin glycosidases"/>
    <property type="match status" value="1"/>
</dbReference>
<dbReference type="EMBL" id="JBCLPP010000011">
    <property type="protein sequence ID" value="MEY8245043.1"/>
    <property type="molecule type" value="Genomic_DNA"/>
</dbReference>
<evidence type="ECO:0000256" key="1">
    <source>
        <dbReference type="ARBA" id="ARBA00000966"/>
    </source>
</evidence>
<reference evidence="8 9" key="1">
    <citation type="submission" date="2024-03" db="EMBL/GenBank/DDBJ databases">
        <title>Mouse gut bacterial collection (mGBC) of GemPharmatech.</title>
        <authorList>
            <person name="He Y."/>
            <person name="Dong L."/>
            <person name="Wu D."/>
            <person name="Gao X."/>
            <person name="Lin Z."/>
        </authorList>
    </citation>
    <scope>NUCLEOTIDE SEQUENCE [LARGE SCALE GENOMIC DNA]</scope>
    <source>
        <strain evidence="8 9">54-13</strain>
    </source>
</reference>
<dbReference type="InterPro" id="IPR012341">
    <property type="entry name" value="6hp_glycosidase-like_sf"/>
</dbReference>
<accession>A0ABV4CUH9</accession>
<evidence type="ECO:0000256" key="7">
    <source>
        <dbReference type="ARBA" id="ARBA00023326"/>
    </source>
</evidence>
<dbReference type="Gene3D" id="1.50.10.10">
    <property type="match status" value="1"/>
</dbReference>
<evidence type="ECO:0000313" key="9">
    <source>
        <dbReference type="Proteomes" id="UP001565200"/>
    </source>
</evidence>
<gene>
    <name evidence="8" type="ORF">AAK873_05350</name>
</gene>
<dbReference type="InterPro" id="IPR002037">
    <property type="entry name" value="Glyco_hydro_8"/>
</dbReference>
<keyword evidence="4 8" id="KW-0378">Hydrolase</keyword>
<keyword evidence="6" id="KW-0326">Glycosidase</keyword>
<evidence type="ECO:0000313" key="8">
    <source>
        <dbReference type="EMBL" id="MEY8245043.1"/>
    </source>
</evidence>
<name>A0ABV4CUH9_9BACT</name>
<dbReference type="Pfam" id="PF01270">
    <property type="entry name" value="Glyco_hydro_8"/>
    <property type="match status" value="1"/>
</dbReference>
<evidence type="ECO:0000256" key="3">
    <source>
        <dbReference type="ARBA" id="ARBA00012601"/>
    </source>
</evidence>
<sequence length="411" mass="47285">MNLMMNIALRLTLTIAVVLTAFPMSGENLFTTLLGKDREEVDRRIDDLWHHFFTPGDLDRYDRDGEKSVYYLSDDGMAFIMDTGNNDVRTEGMSYGMMISVQLDRRDEFDRLWSWSKANMAYDKSTPWDGYFCWQCDAKGNKIGNSNASDGELYYVTSLLLAGQRWDEPLYTDEANAILHKIMNKNGEATGVYNLFNSDNYMITFVPDRGGYYFTDPSYHLPAFLQMWSATAADNRDFWAKAASASRSHLIDAAHPVTGLYPDYSNYDGSPFRWKYSGYDTSMYMYDAIRCAMNVGMDYYLTGEDKERQTDGMRRLLRFFKNDGFRHSRFTLDGKYSEGEYSVGMAGANAVAAFALASSDDEADRELAKEYVQRLWDVEPPTGKYRYYEGMVYFLSMLHVSGHFSLDLRNK</sequence>
<evidence type="ECO:0000256" key="5">
    <source>
        <dbReference type="ARBA" id="ARBA00023001"/>
    </source>
</evidence>
<organism evidence="8 9">
    <name type="scientific">Heminiphilus faecis</name>
    <dbReference type="NCBI Taxonomy" id="2601703"/>
    <lineage>
        <taxon>Bacteria</taxon>
        <taxon>Pseudomonadati</taxon>
        <taxon>Bacteroidota</taxon>
        <taxon>Bacteroidia</taxon>
        <taxon>Bacteroidales</taxon>
        <taxon>Muribaculaceae</taxon>
        <taxon>Heminiphilus</taxon>
    </lineage>
</organism>